<dbReference type="PANTHER" id="PTHR31319">
    <property type="entry name" value="ZINC FINGER PROTEIN CONSTANS-LIKE 4"/>
    <property type="match status" value="1"/>
</dbReference>
<evidence type="ECO:0000259" key="5">
    <source>
        <dbReference type="PROSITE" id="PS51017"/>
    </source>
</evidence>
<dbReference type="GO" id="GO:0005634">
    <property type="term" value="C:nucleus"/>
    <property type="evidence" value="ECO:0007669"/>
    <property type="project" value="UniProtKB-SubCell"/>
</dbReference>
<feature type="region of interest" description="Disordered" evidence="4">
    <location>
        <begin position="503"/>
        <end position="530"/>
    </location>
</feature>
<sequence length="550" mass="59435">MSGEEDLYLNQSEAEALFFSDALLGNADELDFESFGDASGLDDGTFNGITGSGLTSFETRDIFKSTLLNGDSFVDEVEAKCDTNLTIQQELAGNGGPYSNGTTHSNYVFNKPTLDLENMGMAYGISGLYLQGNGVTGMGSPSSPTMSMSQTGLMSPSMAASEKMNGLTLGQMVPTTYCPPSFDAKTTSSMGYSPGMAYSSARAVSVNAGTKQFMSSPPTAPIAQVVTSQPPATNGMTRFGSQEMLMAAAENGGLSSIKDSTSPVLSPSSSDGKEHVERLMGGENGMKMSQEKQYYAMQQQQQQQQQGVLRQNSGVDTTDFGDQVDGDGDGLQPLPQMTRSSMQRSYSSHALGQLRHMGPAPPSSENGMNSRHSQMDRSGGLTSPGSRLQPTLAEFQNVGMRPMSVGMRRVYSAGDIQTLNGMQGSLGGSQSPSFEDGNYRVGKYSMEERKIRIHRYQQKRTQRNFNKKIKYACRKTLADSRPRVRGRFAKNMDDEIPVAVLGRKREDDDDDEGDAHVGEGANGFHFDNSSGEYSDMLTSIKVEHQRVNSM</sequence>
<protein>
    <recommendedName>
        <fullName evidence="5">CCT domain-containing protein</fullName>
    </recommendedName>
</protein>
<feature type="region of interest" description="Disordered" evidence="4">
    <location>
        <begin position="292"/>
        <end position="388"/>
    </location>
</feature>
<dbReference type="InterPro" id="IPR010402">
    <property type="entry name" value="CCT_domain"/>
</dbReference>
<name>A0A8T0JA61_CERPU</name>
<reference evidence="6" key="1">
    <citation type="submission" date="2020-06" db="EMBL/GenBank/DDBJ databases">
        <title>WGS assembly of Ceratodon purpureus strain R40.</title>
        <authorList>
            <person name="Carey S.B."/>
            <person name="Jenkins J."/>
            <person name="Shu S."/>
            <person name="Lovell J.T."/>
            <person name="Sreedasyam A."/>
            <person name="Maumus F."/>
            <person name="Tiley G.P."/>
            <person name="Fernandez-Pozo N."/>
            <person name="Barry K."/>
            <person name="Chen C."/>
            <person name="Wang M."/>
            <person name="Lipzen A."/>
            <person name="Daum C."/>
            <person name="Saski C.A."/>
            <person name="Payton A.C."/>
            <person name="Mcbreen J.C."/>
            <person name="Conrad R.E."/>
            <person name="Kollar L.M."/>
            <person name="Olsson S."/>
            <person name="Huttunen S."/>
            <person name="Landis J.B."/>
            <person name="Wickett N.J."/>
            <person name="Johnson M.G."/>
            <person name="Rensing S.A."/>
            <person name="Grimwood J."/>
            <person name="Schmutz J."/>
            <person name="Mcdaniel S.F."/>
        </authorList>
    </citation>
    <scope>NUCLEOTIDE SEQUENCE</scope>
    <source>
        <strain evidence="6">R40</strain>
    </source>
</reference>
<evidence type="ECO:0000313" key="7">
    <source>
        <dbReference type="Proteomes" id="UP000822688"/>
    </source>
</evidence>
<comment type="subcellular location">
    <subcellularLocation>
        <location evidence="1 3">Nucleus</location>
    </subcellularLocation>
</comment>
<gene>
    <name evidence="6" type="ORF">KC19_1G281400</name>
</gene>
<evidence type="ECO:0000313" key="6">
    <source>
        <dbReference type="EMBL" id="KAG0592794.1"/>
    </source>
</evidence>
<feature type="region of interest" description="Disordered" evidence="4">
    <location>
        <begin position="255"/>
        <end position="274"/>
    </location>
</feature>
<dbReference type="AlphaFoldDB" id="A0A8T0JA61"/>
<feature type="domain" description="CCT" evidence="5">
    <location>
        <begin position="449"/>
        <end position="491"/>
    </location>
</feature>
<evidence type="ECO:0000256" key="1">
    <source>
        <dbReference type="ARBA" id="ARBA00004123"/>
    </source>
</evidence>
<comment type="caution">
    <text evidence="6">The sequence shown here is derived from an EMBL/GenBank/DDBJ whole genome shotgun (WGS) entry which is preliminary data.</text>
</comment>
<feature type="compositionally biased region" description="Polar residues" evidence="4">
    <location>
        <begin position="337"/>
        <end position="350"/>
    </location>
</feature>
<dbReference type="PROSITE" id="PS51017">
    <property type="entry name" value="CCT"/>
    <property type="match status" value="1"/>
</dbReference>
<evidence type="ECO:0000256" key="3">
    <source>
        <dbReference type="PROSITE-ProRule" id="PRU00357"/>
    </source>
</evidence>
<dbReference type="Pfam" id="PF06203">
    <property type="entry name" value="CCT"/>
    <property type="match status" value="1"/>
</dbReference>
<dbReference type="InterPro" id="IPR045281">
    <property type="entry name" value="CONSTANS-like"/>
</dbReference>
<feature type="compositionally biased region" description="Polar residues" evidence="4">
    <location>
        <begin position="363"/>
        <end position="372"/>
    </location>
</feature>
<dbReference type="GO" id="GO:0003700">
    <property type="term" value="F:DNA-binding transcription factor activity"/>
    <property type="evidence" value="ECO:0007669"/>
    <property type="project" value="TreeGrafter"/>
</dbReference>
<dbReference type="Proteomes" id="UP000822688">
    <property type="component" value="Chromosome 1"/>
</dbReference>
<keyword evidence="7" id="KW-1185">Reference proteome</keyword>
<feature type="compositionally biased region" description="Low complexity" evidence="4">
    <location>
        <begin position="260"/>
        <end position="270"/>
    </location>
</feature>
<organism evidence="6 7">
    <name type="scientific">Ceratodon purpureus</name>
    <name type="common">Fire moss</name>
    <name type="synonym">Dicranum purpureum</name>
    <dbReference type="NCBI Taxonomy" id="3225"/>
    <lineage>
        <taxon>Eukaryota</taxon>
        <taxon>Viridiplantae</taxon>
        <taxon>Streptophyta</taxon>
        <taxon>Embryophyta</taxon>
        <taxon>Bryophyta</taxon>
        <taxon>Bryophytina</taxon>
        <taxon>Bryopsida</taxon>
        <taxon>Dicranidae</taxon>
        <taxon>Pseudoditrichales</taxon>
        <taxon>Ditrichaceae</taxon>
        <taxon>Ceratodon</taxon>
    </lineage>
</organism>
<dbReference type="PANTHER" id="PTHR31319:SF114">
    <property type="entry name" value="OS12G0262400 PROTEIN"/>
    <property type="match status" value="1"/>
</dbReference>
<evidence type="ECO:0000256" key="2">
    <source>
        <dbReference type="ARBA" id="ARBA00023242"/>
    </source>
</evidence>
<proteinExistence type="predicted"/>
<dbReference type="EMBL" id="CM026421">
    <property type="protein sequence ID" value="KAG0592794.1"/>
    <property type="molecule type" value="Genomic_DNA"/>
</dbReference>
<accession>A0A8T0JA61</accession>
<keyword evidence="2 3" id="KW-0539">Nucleus</keyword>
<evidence type="ECO:0000256" key="4">
    <source>
        <dbReference type="SAM" id="MobiDB-lite"/>
    </source>
</evidence>